<evidence type="ECO:0000313" key="2">
    <source>
        <dbReference type="Proteomes" id="UP000030651"/>
    </source>
</evidence>
<dbReference type="RefSeq" id="XP_007826893.1">
    <property type="nucleotide sequence ID" value="XM_007828702.1"/>
</dbReference>
<dbReference type="CDD" id="cd01741">
    <property type="entry name" value="GATase1_1"/>
    <property type="match status" value="1"/>
</dbReference>
<dbReference type="STRING" id="1229662.W3XJT5"/>
<keyword evidence="2" id="KW-1185">Reference proteome</keyword>
<name>W3XJT5_PESFW</name>
<dbReference type="PANTHER" id="PTHR42695">
    <property type="entry name" value="GLUTAMINE AMIDOTRANSFERASE YLR126C-RELATED"/>
    <property type="match status" value="1"/>
</dbReference>
<sequence>MAVGAEPRVARIAMFNADTPVPNVLAKRGSYGAIFHGLLSQAARRVAPHLTIESEEFNVVLGEYPEDPAKFDMLLVTGAAASAYDKDEWISRLGEYLRDAYSQQPQVKLFGSCFGHQLLCQTLLADHGAVVEKDGKGWEVGVHPIRLSDGFVKATGLQSDGKWASPKTNNGTAVVAAEPKTMRLQFIHADHVILPPPTSMPPNWFVVGSTDHCAVQGVYNPGRVLTYQGHFEFDRFVNAETLTVFGTRWNGEVLQSDLDKVNFDDDSEFAAEIVVRFLLDKPTQISDL</sequence>
<dbReference type="Gene3D" id="3.40.50.880">
    <property type="match status" value="1"/>
</dbReference>
<accession>W3XJT5</accession>
<protein>
    <recommendedName>
        <fullName evidence="3">Glutamine amidotransferase domain-containing protein</fullName>
    </recommendedName>
</protein>
<dbReference type="PANTHER" id="PTHR42695:SF6">
    <property type="entry name" value="GLUTAMINE AMIDOTRANSFERASE DOMAIN-CONTAINING PROTEIN"/>
    <property type="match status" value="1"/>
</dbReference>
<dbReference type="OrthoDB" id="1669814at2759"/>
<dbReference type="Proteomes" id="UP000030651">
    <property type="component" value="Unassembled WGS sequence"/>
</dbReference>
<dbReference type="InParanoid" id="W3XJT5"/>
<organism evidence="1 2">
    <name type="scientific">Pestalotiopsis fici (strain W106-1 / CGMCC3.15140)</name>
    <dbReference type="NCBI Taxonomy" id="1229662"/>
    <lineage>
        <taxon>Eukaryota</taxon>
        <taxon>Fungi</taxon>
        <taxon>Dikarya</taxon>
        <taxon>Ascomycota</taxon>
        <taxon>Pezizomycotina</taxon>
        <taxon>Sordariomycetes</taxon>
        <taxon>Xylariomycetidae</taxon>
        <taxon>Amphisphaeriales</taxon>
        <taxon>Sporocadaceae</taxon>
        <taxon>Pestalotiopsis</taxon>
    </lineage>
</organism>
<dbReference type="KEGG" id="pfy:PFICI_00121"/>
<proteinExistence type="predicted"/>
<evidence type="ECO:0008006" key="3">
    <source>
        <dbReference type="Google" id="ProtNLM"/>
    </source>
</evidence>
<dbReference type="eggNOG" id="KOG3179">
    <property type="taxonomic scope" value="Eukaryota"/>
</dbReference>
<dbReference type="InterPro" id="IPR029062">
    <property type="entry name" value="Class_I_gatase-like"/>
</dbReference>
<gene>
    <name evidence="1" type="ORF">PFICI_00121</name>
</gene>
<dbReference type="GeneID" id="19265134"/>
<dbReference type="AlphaFoldDB" id="W3XJT5"/>
<dbReference type="HOGENOM" id="CLU_054974_0_2_1"/>
<dbReference type="OMA" id="LQMIHGD"/>
<dbReference type="EMBL" id="KI912109">
    <property type="protein sequence ID" value="ETS86293.1"/>
    <property type="molecule type" value="Genomic_DNA"/>
</dbReference>
<dbReference type="InterPro" id="IPR044992">
    <property type="entry name" value="ChyE-like"/>
</dbReference>
<dbReference type="GO" id="GO:0005634">
    <property type="term" value="C:nucleus"/>
    <property type="evidence" value="ECO:0007669"/>
    <property type="project" value="TreeGrafter"/>
</dbReference>
<dbReference type="GO" id="GO:0005829">
    <property type="term" value="C:cytosol"/>
    <property type="evidence" value="ECO:0007669"/>
    <property type="project" value="TreeGrafter"/>
</dbReference>
<reference evidence="2" key="1">
    <citation type="journal article" date="2015" name="BMC Genomics">
        <title>Genomic and transcriptomic analysis of the endophytic fungus Pestalotiopsis fici reveals its lifestyle and high potential for synthesis of natural products.</title>
        <authorList>
            <person name="Wang X."/>
            <person name="Zhang X."/>
            <person name="Liu L."/>
            <person name="Xiang M."/>
            <person name="Wang W."/>
            <person name="Sun X."/>
            <person name="Che Y."/>
            <person name="Guo L."/>
            <person name="Liu G."/>
            <person name="Guo L."/>
            <person name="Wang C."/>
            <person name="Yin W.B."/>
            <person name="Stadler M."/>
            <person name="Zhang X."/>
            <person name="Liu X."/>
        </authorList>
    </citation>
    <scope>NUCLEOTIDE SEQUENCE [LARGE SCALE GENOMIC DNA]</scope>
    <source>
        <strain evidence="2">W106-1 / CGMCC3.15140</strain>
    </source>
</reference>
<dbReference type="SUPFAM" id="SSF52317">
    <property type="entry name" value="Class I glutamine amidotransferase-like"/>
    <property type="match status" value="1"/>
</dbReference>
<evidence type="ECO:0000313" key="1">
    <source>
        <dbReference type="EMBL" id="ETS86293.1"/>
    </source>
</evidence>